<gene>
    <name evidence="1" type="ORF">ACFOY2_36055</name>
</gene>
<accession>A0ABV8GFH8</accession>
<name>A0ABV8GFH8_9ACTN</name>
<protein>
    <submittedName>
        <fullName evidence="1">Uncharacterized protein</fullName>
    </submittedName>
</protein>
<evidence type="ECO:0000313" key="1">
    <source>
        <dbReference type="EMBL" id="MFC4012693.1"/>
    </source>
</evidence>
<proteinExistence type="predicted"/>
<sequence>MADVTAVFGSRSAFSFTYSASSMFDDAKEINPAGLSLNILYQSYPGHRLARSRDRLDNTSAQRLELHVYGEMIRFNFAHHGRSHRG</sequence>
<evidence type="ECO:0000313" key="2">
    <source>
        <dbReference type="Proteomes" id="UP001595851"/>
    </source>
</evidence>
<keyword evidence="2" id="KW-1185">Reference proteome</keyword>
<dbReference type="Proteomes" id="UP001595851">
    <property type="component" value="Unassembled WGS sequence"/>
</dbReference>
<organism evidence="1 2">
    <name type="scientific">Nonomuraea purpurea</name>
    <dbReference type="NCBI Taxonomy" id="1849276"/>
    <lineage>
        <taxon>Bacteria</taxon>
        <taxon>Bacillati</taxon>
        <taxon>Actinomycetota</taxon>
        <taxon>Actinomycetes</taxon>
        <taxon>Streptosporangiales</taxon>
        <taxon>Streptosporangiaceae</taxon>
        <taxon>Nonomuraea</taxon>
    </lineage>
</organism>
<comment type="caution">
    <text evidence="1">The sequence shown here is derived from an EMBL/GenBank/DDBJ whole genome shotgun (WGS) entry which is preliminary data.</text>
</comment>
<dbReference type="RefSeq" id="WP_379532594.1">
    <property type="nucleotide sequence ID" value="NZ_JBHSBI010000023.1"/>
</dbReference>
<reference evidence="2" key="1">
    <citation type="journal article" date="2019" name="Int. J. Syst. Evol. Microbiol.">
        <title>The Global Catalogue of Microorganisms (GCM) 10K type strain sequencing project: providing services to taxonomists for standard genome sequencing and annotation.</title>
        <authorList>
            <consortium name="The Broad Institute Genomics Platform"/>
            <consortium name="The Broad Institute Genome Sequencing Center for Infectious Disease"/>
            <person name="Wu L."/>
            <person name="Ma J."/>
        </authorList>
    </citation>
    <scope>NUCLEOTIDE SEQUENCE [LARGE SCALE GENOMIC DNA]</scope>
    <source>
        <strain evidence="2">TBRC 1276</strain>
    </source>
</reference>
<dbReference type="EMBL" id="JBHSBI010000023">
    <property type="protein sequence ID" value="MFC4012693.1"/>
    <property type="molecule type" value="Genomic_DNA"/>
</dbReference>